<protein>
    <recommendedName>
        <fullName evidence="7">C2H2-type domain-containing protein</fullName>
    </recommendedName>
</protein>
<keyword evidence="3 6" id="KW-0863">Zinc-finger</keyword>
<reference evidence="8" key="1">
    <citation type="submission" date="2018-10" db="EMBL/GenBank/DDBJ databases">
        <title>Hidden diversity of soil giant viruses.</title>
        <authorList>
            <person name="Schulz F."/>
            <person name="Alteio L."/>
            <person name="Goudeau D."/>
            <person name="Ryan E.M."/>
            <person name="Malmstrom R.R."/>
            <person name="Blanchard J."/>
            <person name="Woyke T."/>
        </authorList>
    </citation>
    <scope>NUCLEOTIDE SEQUENCE</scope>
    <source>
        <strain evidence="8">HYV1</strain>
    </source>
</reference>
<dbReference type="EMBL" id="MK072386">
    <property type="protein sequence ID" value="AYV83189.1"/>
    <property type="molecule type" value="Genomic_DNA"/>
</dbReference>
<dbReference type="GO" id="GO:0003700">
    <property type="term" value="F:DNA-binding transcription factor activity"/>
    <property type="evidence" value="ECO:0007669"/>
    <property type="project" value="TreeGrafter"/>
</dbReference>
<keyword evidence="2" id="KW-0677">Repeat</keyword>
<sequence length="375" mass="43747">MAEIMHEQLTNEGNKQNTVAKAKTDKCPSCQLFETGGDFCEYCVPFPIKKLYHKTKEYIVLDFLQINLVKELGDKKLVHNKSVGCQCTGTHLYPDFRIDCGYYFLIIEVDEFEHKYGNYTCEDKRMYDIVAKIGMRCIFIRYNPDNKISDINVLLETIKKYLVGDIDSIGIPWDYKNLIVIYLFYTQHKKISCGSQNDGDDETNDYPKSKKKAGRQNYRCEICDYSTDRKGNIVRHLISPLHRRKISGRGKSVVDVVDKVVDNVVDEYRYRCGQCEYKCKDRSNFHRHKLMHEGVEYNCDQCSFTTKDRSSLKKHMCIHTGKEYECLACSMTFRDMIHLEVHLGSRNHKSNVKDKYPVNLKYASIVKNGLRLDLD</sequence>
<evidence type="ECO:0000256" key="3">
    <source>
        <dbReference type="ARBA" id="ARBA00022771"/>
    </source>
</evidence>
<keyword evidence="1" id="KW-0479">Metal-binding</keyword>
<evidence type="ECO:0000256" key="6">
    <source>
        <dbReference type="PROSITE-ProRule" id="PRU00042"/>
    </source>
</evidence>
<dbReference type="InterPro" id="IPR050589">
    <property type="entry name" value="Ikaros_C2H2-ZF"/>
</dbReference>
<dbReference type="GO" id="GO:0008270">
    <property type="term" value="F:zinc ion binding"/>
    <property type="evidence" value="ECO:0007669"/>
    <property type="project" value="UniProtKB-KW"/>
</dbReference>
<evidence type="ECO:0000256" key="2">
    <source>
        <dbReference type="ARBA" id="ARBA00022737"/>
    </source>
</evidence>
<dbReference type="SMART" id="SM00355">
    <property type="entry name" value="ZnF_C2H2"/>
    <property type="match status" value="4"/>
</dbReference>
<dbReference type="Pfam" id="PF00096">
    <property type="entry name" value="zf-C2H2"/>
    <property type="match status" value="1"/>
</dbReference>
<accession>A0A3G5ACW1</accession>
<name>A0A3G5ACW1_9VIRU</name>
<dbReference type="PANTHER" id="PTHR24404:SF114">
    <property type="entry name" value="KLUMPFUSS, ISOFORM B-RELATED"/>
    <property type="match status" value="1"/>
</dbReference>
<evidence type="ECO:0000256" key="4">
    <source>
        <dbReference type="ARBA" id="ARBA00022833"/>
    </source>
</evidence>
<keyword evidence="4" id="KW-0862">Zinc</keyword>
<organism evidence="8">
    <name type="scientific">Hyperionvirus sp</name>
    <dbReference type="NCBI Taxonomy" id="2487770"/>
    <lineage>
        <taxon>Viruses</taxon>
        <taxon>Varidnaviria</taxon>
        <taxon>Bamfordvirae</taxon>
        <taxon>Nucleocytoviricota</taxon>
        <taxon>Megaviricetes</taxon>
        <taxon>Imitervirales</taxon>
        <taxon>Mimiviridae</taxon>
        <taxon>Klosneuvirinae</taxon>
    </lineage>
</organism>
<dbReference type="Gene3D" id="3.30.160.60">
    <property type="entry name" value="Classic Zinc Finger"/>
    <property type="match status" value="2"/>
</dbReference>
<dbReference type="GO" id="GO:0000978">
    <property type="term" value="F:RNA polymerase II cis-regulatory region sequence-specific DNA binding"/>
    <property type="evidence" value="ECO:0007669"/>
    <property type="project" value="TreeGrafter"/>
</dbReference>
<evidence type="ECO:0000313" key="8">
    <source>
        <dbReference type="EMBL" id="AYV83189.1"/>
    </source>
</evidence>
<dbReference type="InterPro" id="IPR013087">
    <property type="entry name" value="Znf_C2H2_type"/>
</dbReference>
<keyword evidence="5" id="KW-0238">DNA-binding</keyword>
<dbReference type="GO" id="GO:0006357">
    <property type="term" value="P:regulation of transcription by RNA polymerase II"/>
    <property type="evidence" value="ECO:0007669"/>
    <property type="project" value="TreeGrafter"/>
</dbReference>
<dbReference type="InterPro" id="IPR036236">
    <property type="entry name" value="Znf_C2H2_sf"/>
</dbReference>
<dbReference type="PROSITE" id="PS50157">
    <property type="entry name" value="ZINC_FINGER_C2H2_2"/>
    <property type="match status" value="2"/>
</dbReference>
<evidence type="ECO:0000256" key="1">
    <source>
        <dbReference type="ARBA" id="ARBA00022723"/>
    </source>
</evidence>
<dbReference type="PANTHER" id="PTHR24404">
    <property type="entry name" value="ZINC FINGER PROTEIN"/>
    <property type="match status" value="1"/>
</dbReference>
<feature type="domain" description="C2H2-type" evidence="7">
    <location>
        <begin position="297"/>
        <end position="324"/>
    </location>
</feature>
<feature type="domain" description="C2H2-type" evidence="7">
    <location>
        <begin position="270"/>
        <end position="297"/>
    </location>
</feature>
<dbReference type="SUPFAM" id="SSF57667">
    <property type="entry name" value="beta-beta-alpha zinc fingers"/>
    <property type="match status" value="2"/>
</dbReference>
<evidence type="ECO:0000259" key="7">
    <source>
        <dbReference type="PROSITE" id="PS50157"/>
    </source>
</evidence>
<proteinExistence type="predicted"/>
<dbReference type="PROSITE" id="PS00028">
    <property type="entry name" value="ZINC_FINGER_C2H2_1"/>
    <property type="match status" value="2"/>
</dbReference>
<evidence type="ECO:0000256" key="5">
    <source>
        <dbReference type="ARBA" id="ARBA00023125"/>
    </source>
</evidence>
<gene>
    <name evidence="8" type="ORF">Hyperionvirus4_154</name>
</gene>